<dbReference type="PANTHER" id="PTHR30146:SF152">
    <property type="entry name" value="TRANSCRIPTIONAL REGULATORY PROTEIN"/>
    <property type="match status" value="1"/>
</dbReference>
<dbReference type="OrthoDB" id="9805774at2"/>
<dbReference type="InterPro" id="IPR025997">
    <property type="entry name" value="SBP_2_dom"/>
</dbReference>
<dbReference type="Pfam" id="PF00356">
    <property type="entry name" value="LacI"/>
    <property type="match status" value="1"/>
</dbReference>
<dbReference type="KEGG" id="pamo:BAR1_08470"/>
<dbReference type="EMBL" id="CP032125">
    <property type="protein sequence ID" value="AXX97964.1"/>
    <property type="molecule type" value="Genomic_DNA"/>
</dbReference>
<evidence type="ECO:0000256" key="2">
    <source>
        <dbReference type="ARBA" id="ARBA00023125"/>
    </source>
</evidence>
<accession>A0A347UGI6</accession>
<dbReference type="InterPro" id="IPR028082">
    <property type="entry name" value="Peripla_BP_I"/>
</dbReference>
<dbReference type="Gene3D" id="3.40.50.2300">
    <property type="match status" value="2"/>
</dbReference>
<name>A0A347UGI6_9RHOB</name>
<evidence type="ECO:0000313" key="5">
    <source>
        <dbReference type="EMBL" id="AXX97964.1"/>
    </source>
</evidence>
<dbReference type="GO" id="GO:0003700">
    <property type="term" value="F:DNA-binding transcription factor activity"/>
    <property type="evidence" value="ECO:0007669"/>
    <property type="project" value="TreeGrafter"/>
</dbReference>
<dbReference type="InterPro" id="IPR000843">
    <property type="entry name" value="HTH_LacI"/>
</dbReference>
<reference evidence="5 6" key="1">
    <citation type="submission" date="2018-09" db="EMBL/GenBank/DDBJ databases">
        <title>Profundibacter amoris BAR1 gen. nov., sp. nov., a new member of the Roseobacter clade isolated at Lokis Castle Vent Field on the Arctic Mid-Oceanic Ridge.</title>
        <authorList>
            <person name="Le Moine Bauer S."/>
            <person name="Sjoeberg A.G."/>
            <person name="L'Haridon S."/>
            <person name="Stokke R."/>
            <person name="Roalkvam I."/>
            <person name="Steen I.H."/>
            <person name="Dahle H."/>
        </authorList>
    </citation>
    <scope>NUCLEOTIDE SEQUENCE [LARGE SCALE GENOMIC DNA]</scope>
    <source>
        <strain evidence="5 6">BAR1</strain>
    </source>
</reference>
<evidence type="ECO:0000256" key="1">
    <source>
        <dbReference type="ARBA" id="ARBA00023015"/>
    </source>
</evidence>
<dbReference type="Pfam" id="PF13407">
    <property type="entry name" value="Peripla_BP_4"/>
    <property type="match status" value="1"/>
</dbReference>
<keyword evidence="6" id="KW-1185">Reference proteome</keyword>
<dbReference type="SUPFAM" id="SSF47413">
    <property type="entry name" value="lambda repressor-like DNA-binding domains"/>
    <property type="match status" value="1"/>
</dbReference>
<dbReference type="AlphaFoldDB" id="A0A347UGI6"/>
<dbReference type="SMART" id="SM00354">
    <property type="entry name" value="HTH_LACI"/>
    <property type="match status" value="1"/>
</dbReference>
<organism evidence="5 6">
    <name type="scientific">Profundibacter amoris</name>
    <dbReference type="NCBI Taxonomy" id="2171755"/>
    <lineage>
        <taxon>Bacteria</taxon>
        <taxon>Pseudomonadati</taxon>
        <taxon>Pseudomonadota</taxon>
        <taxon>Alphaproteobacteria</taxon>
        <taxon>Rhodobacterales</taxon>
        <taxon>Paracoccaceae</taxon>
        <taxon>Profundibacter</taxon>
    </lineage>
</organism>
<proteinExistence type="predicted"/>
<dbReference type="CDD" id="cd01392">
    <property type="entry name" value="HTH_LacI"/>
    <property type="match status" value="1"/>
</dbReference>
<keyword evidence="2 5" id="KW-0238">DNA-binding</keyword>
<dbReference type="RefSeq" id="WP_118942620.1">
    <property type="nucleotide sequence ID" value="NZ_CP032125.1"/>
</dbReference>
<dbReference type="SUPFAM" id="SSF53822">
    <property type="entry name" value="Periplasmic binding protein-like I"/>
    <property type="match status" value="1"/>
</dbReference>
<keyword evidence="3" id="KW-0804">Transcription</keyword>
<dbReference type="InterPro" id="IPR010982">
    <property type="entry name" value="Lambda_DNA-bd_dom_sf"/>
</dbReference>
<dbReference type="PANTHER" id="PTHR30146">
    <property type="entry name" value="LACI-RELATED TRANSCRIPTIONAL REPRESSOR"/>
    <property type="match status" value="1"/>
</dbReference>
<dbReference type="PROSITE" id="PS50932">
    <property type="entry name" value="HTH_LACI_2"/>
    <property type="match status" value="1"/>
</dbReference>
<dbReference type="Proteomes" id="UP000261704">
    <property type="component" value="Chromosome"/>
</dbReference>
<feature type="domain" description="HTH lacI-type" evidence="4">
    <location>
        <begin position="4"/>
        <end position="58"/>
    </location>
</feature>
<evidence type="ECO:0000256" key="3">
    <source>
        <dbReference type="ARBA" id="ARBA00023163"/>
    </source>
</evidence>
<dbReference type="Gene3D" id="1.10.260.40">
    <property type="entry name" value="lambda repressor-like DNA-binding domains"/>
    <property type="match status" value="1"/>
</dbReference>
<evidence type="ECO:0000259" key="4">
    <source>
        <dbReference type="PROSITE" id="PS50932"/>
    </source>
</evidence>
<dbReference type="GO" id="GO:0000976">
    <property type="term" value="F:transcription cis-regulatory region binding"/>
    <property type="evidence" value="ECO:0007669"/>
    <property type="project" value="TreeGrafter"/>
</dbReference>
<protein>
    <submittedName>
        <fullName evidence="5">LacI family DNA-binding transcriptional regulator</fullName>
    </submittedName>
</protein>
<evidence type="ECO:0000313" key="6">
    <source>
        <dbReference type="Proteomes" id="UP000261704"/>
    </source>
</evidence>
<keyword evidence="1" id="KW-0805">Transcription regulation</keyword>
<dbReference type="CDD" id="cd06307">
    <property type="entry name" value="PBP1_sugar_binding"/>
    <property type="match status" value="1"/>
</dbReference>
<sequence>MARPTTKDLAKAAGVSLATVDRVLNRRSGVRKVTVERVTRAIADIGFVRDMSAANLARGKEYRMVFLLPDHDDEFIDLIRDSIDEANQALHSERTGATVIRVPANDPHRIAARLDELSADTVDGVAIMAPESPQVRDAISRLDSRGIAVVAFVSNQPNADNALFVGVNNEAAGRTVGQLMARFTGAKAGVVLVLTETIQSRDSQERRLGFDAIMAKYADRLTVRPTMETYGDPQRTARIIRTALQGGEAVVGIYLMHHDIGETMQAIESEGGANKMVIIGHELTPDTRARLIDGTLDAVITQDVGHLVRSSIRILRAKAEQVGTIASQERIRIEITLRENMPE</sequence>
<gene>
    <name evidence="5" type="ORF">BAR1_08470</name>
</gene>